<feature type="compositionally biased region" description="Polar residues" evidence="1">
    <location>
        <begin position="279"/>
        <end position="291"/>
    </location>
</feature>
<reference evidence="2" key="2">
    <citation type="journal article" date="2007" name="Science">
        <title>Draft genome sequence of the sexually transmitted pathogen Trichomonas vaginalis.</title>
        <authorList>
            <person name="Carlton J.M."/>
            <person name="Hirt R.P."/>
            <person name="Silva J.C."/>
            <person name="Delcher A.L."/>
            <person name="Schatz M."/>
            <person name="Zhao Q."/>
            <person name="Wortman J.R."/>
            <person name="Bidwell S.L."/>
            <person name="Alsmark U.C.M."/>
            <person name="Besteiro S."/>
            <person name="Sicheritz-Ponten T."/>
            <person name="Noel C.J."/>
            <person name="Dacks J.B."/>
            <person name="Foster P.G."/>
            <person name="Simillion C."/>
            <person name="Van de Peer Y."/>
            <person name="Miranda-Saavedra D."/>
            <person name="Barton G.J."/>
            <person name="Westrop G.D."/>
            <person name="Mueller S."/>
            <person name="Dessi D."/>
            <person name="Fiori P.L."/>
            <person name="Ren Q."/>
            <person name="Paulsen I."/>
            <person name="Zhang H."/>
            <person name="Bastida-Corcuera F.D."/>
            <person name="Simoes-Barbosa A."/>
            <person name="Brown M.T."/>
            <person name="Hayes R.D."/>
            <person name="Mukherjee M."/>
            <person name="Okumura C.Y."/>
            <person name="Schneider R."/>
            <person name="Smith A.J."/>
            <person name="Vanacova S."/>
            <person name="Villalvazo M."/>
            <person name="Haas B.J."/>
            <person name="Pertea M."/>
            <person name="Feldblyum T.V."/>
            <person name="Utterback T.R."/>
            <person name="Shu C.L."/>
            <person name="Osoegawa K."/>
            <person name="de Jong P.J."/>
            <person name="Hrdy I."/>
            <person name="Horvathova L."/>
            <person name="Zubacova Z."/>
            <person name="Dolezal P."/>
            <person name="Malik S.B."/>
            <person name="Logsdon J.M. Jr."/>
            <person name="Henze K."/>
            <person name="Gupta A."/>
            <person name="Wang C.C."/>
            <person name="Dunne R.L."/>
            <person name="Upcroft J.A."/>
            <person name="Upcroft P."/>
            <person name="White O."/>
            <person name="Salzberg S.L."/>
            <person name="Tang P."/>
            <person name="Chiu C.-H."/>
            <person name="Lee Y.-S."/>
            <person name="Embley T.M."/>
            <person name="Coombs G.H."/>
            <person name="Mottram J.C."/>
            <person name="Tachezy J."/>
            <person name="Fraser-Liggett C.M."/>
            <person name="Johnson P.J."/>
        </authorList>
    </citation>
    <scope>NUCLEOTIDE SEQUENCE [LARGE SCALE GENOMIC DNA]</scope>
    <source>
        <strain evidence="2">G3</strain>
    </source>
</reference>
<feature type="compositionally biased region" description="Basic and acidic residues" evidence="1">
    <location>
        <begin position="825"/>
        <end position="841"/>
    </location>
</feature>
<dbReference type="Proteomes" id="UP000001542">
    <property type="component" value="Unassembled WGS sequence"/>
</dbReference>
<dbReference type="InParanoid" id="A2DZL0"/>
<name>A2DZL0_TRIV3</name>
<dbReference type="EMBL" id="DS113274">
    <property type="protein sequence ID" value="EAY14214.1"/>
    <property type="molecule type" value="Genomic_DNA"/>
</dbReference>
<feature type="region of interest" description="Disordered" evidence="1">
    <location>
        <begin position="422"/>
        <end position="484"/>
    </location>
</feature>
<feature type="compositionally biased region" description="Polar residues" evidence="1">
    <location>
        <begin position="18"/>
        <end position="37"/>
    </location>
</feature>
<keyword evidence="3" id="KW-1185">Reference proteome</keyword>
<dbReference type="KEGG" id="tva:4772202"/>
<proteinExistence type="predicted"/>
<feature type="compositionally biased region" description="Basic residues" evidence="1">
    <location>
        <begin position="317"/>
        <end position="326"/>
    </location>
</feature>
<protein>
    <submittedName>
        <fullName evidence="2">Uncharacterized protein</fullName>
    </submittedName>
</protein>
<dbReference type="RefSeq" id="XP_001326437.1">
    <property type="nucleotide sequence ID" value="XM_001326402.1"/>
</dbReference>
<feature type="compositionally biased region" description="Polar residues" evidence="1">
    <location>
        <begin position="762"/>
        <end position="772"/>
    </location>
</feature>
<feature type="region of interest" description="Disordered" evidence="1">
    <location>
        <begin position="274"/>
        <end position="360"/>
    </location>
</feature>
<feature type="region of interest" description="Disordered" evidence="1">
    <location>
        <begin position="534"/>
        <end position="557"/>
    </location>
</feature>
<feature type="compositionally biased region" description="Basic and acidic residues" evidence="1">
    <location>
        <begin position="534"/>
        <end position="543"/>
    </location>
</feature>
<feature type="compositionally biased region" description="Basic and acidic residues" evidence="1">
    <location>
        <begin position="747"/>
        <end position="758"/>
    </location>
</feature>
<reference evidence="2" key="1">
    <citation type="submission" date="2006-10" db="EMBL/GenBank/DDBJ databases">
        <authorList>
            <person name="Amadeo P."/>
            <person name="Zhao Q."/>
            <person name="Wortman J."/>
            <person name="Fraser-Liggett C."/>
            <person name="Carlton J."/>
        </authorList>
    </citation>
    <scope>NUCLEOTIDE SEQUENCE</scope>
    <source>
        <strain evidence="2">G3</strain>
    </source>
</reference>
<dbReference type="VEuPathDB" id="TrichDB:TVAGG3_0012250"/>
<feature type="region of interest" description="Disordered" evidence="1">
    <location>
        <begin position="747"/>
        <end position="888"/>
    </location>
</feature>
<feature type="compositionally biased region" description="Basic residues" evidence="1">
    <location>
        <begin position="871"/>
        <end position="883"/>
    </location>
</feature>
<accession>A2DZL0</accession>
<dbReference type="AlphaFoldDB" id="A2DZL0"/>
<evidence type="ECO:0000313" key="3">
    <source>
        <dbReference type="Proteomes" id="UP000001542"/>
    </source>
</evidence>
<feature type="compositionally biased region" description="Basic residues" evidence="1">
    <location>
        <begin position="462"/>
        <end position="471"/>
    </location>
</feature>
<sequence length="932" mass="110218">MRKSEEQGRKSVLPKIYNDNNYKGDYNSNISDNSYQYDESDNESSKYDPSFKYEIWSPSIKDNSVENLIIDDYLQDMEYIRNKRVGAINAKTPISSSSSLPVANNQLRATKRSKSSNKIKKSATHQKITLQQLRKNKPKLFESNDEYYSFDSAEDKVDLKTLHPIRQLKSQEYSFDSDLDEVDENGMKILRPKKHHDRNRHKKPASNSDEYYSFDEKIDLYEPITHKKIRRRRSNIKRIPIKQNKPKPRRVYFVFDNKKKKIVKKVYPKDKIPSIYDEVNNNPQKQAQEDQNILPYGDDEYYSLDDSTKINPEQGKPIRKRRHHRLHFDNSYYSQSENDPIDPKTKKPKRRKRHHKLHGDNEFYSVSSDIEVDPETNKLIRRKRSHTLHRDNDYYSVDEETKRDEITGDYIRKKRKHKLHNDENYYSSDIQGRRKRRRHRLHGDNEYYSVDDETPRNPRTGKPIRQKRSHKLHGDSDYYSVDSETKVDNDGHFIRQKRKHKLSKKRKTAQFDSNEYSFDSDVDKFAVQKGKEFKREPKDHGDPDYYSIDSDTPIDPKTGKYIRVRRSNSPADSSSDEMHFSTKANKILEKGDKNYYSIDSETEKDPQTGFYIRKKRSHPILDHGDENYLSIDSQTPIDPQTKQYIRQKRQNPVKDHGDPDYLSINSETPVDKTTGQFIRQRRDENALEHGDKYFESIDSSTPIDSKTGKYIRQRRTHILIDHGDPNYLSIDSDTPIDNITGQFIRQKRQEPLKSHGDPEYLSITSETPTDPISGQFIRQKRKYKRTDNETQFDSTSNGRKRPRPLLDHGDENYYSVDSETPIDGRTGEYIRKLRNSKRTEQTEVFSRLPSPNKSKYITDFSIEPDEEKISHHMSKHNSPKHNKSRDVDSFIDDSYDFSRTMSKGVPLRDRYGFPLKNNKYNNSQPIKRYTRK</sequence>
<gene>
    <name evidence="2" type="ORF">TVAG_373470</name>
</gene>
<feature type="compositionally biased region" description="Basic residues" evidence="1">
    <location>
        <begin position="346"/>
        <end position="357"/>
    </location>
</feature>
<feature type="compositionally biased region" description="Polar residues" evidence="1">
    <location>
        <begin position="663"/>
        <end position="676"/>
    </location>
</feature>
<feature type="region of interest" description="Disordered" evidence="1">
    <location>
        <begin position="907"/>
        <end position="932"/>
    </location>
</feature>
<evidence type="ECO:0000313" key="2">
    <source>
        <dbReference type="EMBL" id="EAY14214.1"/>
    </source>
</evidence>
<evidence type="ECO:0000256" key="1">
    <source>
        <dbReference type="SAM" id="MobiDB-lite"/>
    </source>
</evidence>
<feature type="region of interest" description="Disordered" evidence="1">
    <location>
        <begin position="1"/>
        <end position="48"/>
    </location>
</feature>
<organism evidence="2 3">
    <name type="scientific">Trichomonas vaginalis (strain ATCC PRA-98 / G3)</name>
    <dbReference type="NCBI Taxonomy" id="412133"/>
    <lineage>
        <taxon>Eukaryota</taxon>
        <taxon>Metamonada</taxon>
        <taxon>Parabasalia</taxon>
        <taxon>Trichomonadida</taxon>
        <taxon>Trichomonadidae</taxon>
        <taxon>Trichomonas</taxon>
    </lineage>
</organism>
<dbReference type="VEuPathDB" id="TrichDB:TVAG_373470"/>
<feature type="region of interest" description="Disordered" evidence="1">
    <location>
        <begin position="647"/>
        <end position="676"/>
    </location>
</feature>